<comment type="caution">
    <text evidence="3">The sequence shown here is derived from an EMBL/GenBank/DDBJ whole genome shotgun (WGS) entry which is preliminary data.</text>
</comment>
<gene>
    <name evidence="3" type="ORF">C8Z91_22205</name>
</gene>
<dbReference type="Pfam" id="PF01844">
    <property type="entry name" value="HNH"/>
    <property type="match status" value="1"/>
</dbReference>
<sequence>MNQQEQKWLVLLYSLIELDGEGTKQQVLQHIMNHHYWHKNDQNDEMLTTRPETKWRNDFSFERQHLVERGYMGKGTRGKWSLTENGRDFFYSLVEKANENVSSEATGFTASFLQKLYHAEMYSEEAADRVLLNRISDYENDPLISTVTWVDGPIPKGAVSRRAGHKNIYRRDPSVSVRALNKAGHLCEIDVAHPSFLRKNSSRLYMEPHHLIPMSMTDLFGVSLDREQNIFSLCSNCHNQVHYGTKEDVRRILSLLFHSRTEGICSILGRSITIQEIYQIYDVL</sequence>
<proteinExistence type="predicted"/>
<feature type="domain" description="Restriction system protein Mrr-like N-terminal" evidence="2">
    <location>
        <begin position="12"/>
        <end position="89"/>
    </location>
</feature>
<feature type="domain" description="HNH" evidence="1">
    <location>
        <begin position="205"/>
        <end position="243"/>
    </location>
</feature>
<dbReference type="AlphaFoldDB" id="A0A2T6FYV1"/>
<dbReference type="Pfam" id="PF14338">
    <property type="entry name" value="Mrr_N"/>
    <property type="match status" value="1"/>
</dbReference>
<reference evidence="3 4" key="1">
    <citation type="submission" date="2018-03" db="EMBL/GenBank/DDBJ databases">
        <title>Genome sequence of Paenibacillus elgii strain AC13 an antimicrobial compound producing bacteria.</title>
        <authorList>
            <person name="Kurokawa A.S."/>
            <person name="Araujo J.F."/>
            <person name="Costa R.A."/>
            <person name="Ortega D.B."/>
            <person name="Pires A.S."/>
            <person name="Pappas G.J.Jr."/>
            <person name="Franco O.L."/>
            <person name="Barreto C."/>
            <person name="Magalhaes B.S."/>
            <person name="Kruger R.H."/>
        </authorList>
    </citation>
    <scope>NUCLEOTIDE SEQUENCE [LARGE SCALE GENOMIC DNA]</scope>
    <source>
        <strain evidence="3 4">AC13</strain>
    </source>
</reference>
<dbReference type="InterPro" id="IPR002711">
    <property type="entry name" value="HNH"/>
</dbReference>
<protein>
    <recommendedName>
        <fullName evidence="5">Restriction system protein Mrr-like N-terminal domain-containing protein</fullName>
    </recommendedName>
</protein>
<evidence type="ECO:0008006" key="5">
    <source>
        <dbReference type="Google" id="ProtNLM"/>
    </source>
</evidence>
<dbReference type="InterPro" id="IPR025745">
    <property type="entry name" value="Mrr-like_N_dom"/>
</dbReference>
<dbReference type="RefSeq" id="WP_223275702.1">
    <property type="nucleotide sequence ID" value="NZ_PYHP01000063.1"/>
</dbReference>
<organism evidence="3 4">
    <name type="scientific">Paenibacillus elgii</name>
    <dbReference type="NCBI Taxonomy" id="189691"/>
    <lineage>
        <taxon>Bacteria</taxon>
        <taxon>Bacillati</taxon>
        <taxon>Bacillota</taxon>
        <taxon>Bacilli</taxon>
        <taxon>Bacillales</taxon>
        <taxon>Paenibacillaceae</taxon>
        <taxon>Paenibacillus</taxon>
    </lineage>
</organism>
<dbReference type="GO" id="GO:0003676">
    <property type="term" value="F:nucleic acid binding"/>
    <property type="evidence" value="ECO:0007669"/>
    <property type="project" value="InterPro"/>
</dbReference>
<evidence type="ECO:0000259" key="2">
    <source>
        <dbReference type="Pfam" id="PF14338"/>
    </source>
</evidence>
<evidence type="ECO:0000313" key="4">
    <source>
        <dbReference type="Proteomes" id="UP000244184"/>
    </source>
</evidence>
<evidence type="ECO:0000259" key="1">
    <source>
        <dbReference type="Pfam" id="PF01844"/>
    </source>
</evidence>
<evidence type="ECO:0000313" key="3">
    <source>
        <dbReference type="EMBL" id="PUA37060.1"/>
    </source>
</evidence>
<accession>A0A2T6FYV1</accession>
<dbReference type="GO" id="GO:0008270">
    <property type="term" value="F:zinc ion binding"/>
    <property type="evidence" value="ECO:0007669"/>
    <property type="project" value="InterPro"/>
</dbReference>
<dbReference type="Proteomes" id="UP000244184">
    <property type="component" value="Unassembled WGS sequence"/>
</dbReference>
<dbReference type="EMBL" id="PYHP01000063">
    <property type="protein sequence ID" value="PUA37060.1"/>
    <property type="molecule type" value="Genomic_DNA"/>
</dbReference>
<name>A0A2T6FYV1_9BACL</name>
<dbReference type="GO" id="GO:0004519">
    <property type="term" value="F:endonuclease activity"/>
    <property type="evidence" value="ECO:0007669"/>
    <property type="project" value="InterPro"/>
</dbReference>